<evidence type="ECO:0000313" key="1">
    <source>
        <dbReference type="EMBL" id="CUP79844.1"/>
    </source>
</evidence>
<dbReference type="EMBL" id="CYZT01000503">
    <property type="protein sequence ID" value="CUP79844.1"/>
    <property type="molecule type" value="Genomic_DNA"/>
</dbReference>
<sequence>MSRPRAAMSVATRTCTAPLLKSARACCRAVWLLLPWMAAAEIPALTRSPATLLAPCLVRVNTRAFFTSSSRMRAASSLVLLPRST</sequence>
<accession>A0A174R341</accession>
<proteinExistence type="predicted"/>
<protein>
    <submittedName>
        <fullName evidence="1">Uncharacterized protein</fullName>
    </submittedName>
</protein>
<organism evidence="1 2">
    <name type="scientific">Flavonifractor plautii</name>
    <name type="common">Fusobacterium plautii</name>
    <dbReference type="NCBI Taxonomy" id="292800"/>
    <lineage>
        <taxon>Bacteria</taxon>
        <taxon>Bacillati</taxon>
        <taxon>Bacillota</taxon>
        <taxon>Clostridia</taxon>
        <taxon>Eubacteriales</taxon>
        <taxon>Oscillospiraceae</taxon>
        <taxon>Flavonifractor</taxon>
    </lineage>
</organism>
<name>A0A174R341_FLAPL</name>
<dbReference type="AlphaFoldDB" id="A0A174R341"/>
<reference evidence="1 2" key="1">
    <citation type="submission" date="2015-09" db="EMBL/GenBank/DDBJ databases">
        <authorList>
            <consortium name="Pathogen Informatics"/>
        </authorList>
    </citation>
    <scope>NUCLEOTIDE SEQUENCE [LARGE SCALE GENOMIC DNA]</scope>
    <source>
        <strain evidence="1 2">2789STDY5608854</strain>
    </source>
</reference>
<gene>
    <name evidence="1" type="ORF">ERS852411_03602</name>
</gene>
<dbReference type="Proteomes" id="UP000095746">
    <property type="component" value="Unassembled WGS sequence"/>
</dbReference>
<evidence type="ECO:0000313" key="2">
    <source>
        <dbReference type="Proteomes" id="UP000095746"/>
    </source>
</evidence>